<dbReference type="InterPro" id="IPR015196">
    <property type="entry name" value="PngaseF_N"/>
</dbReference>
<dbReference type="Pfam" id="PF09112">
    <property type="entry name" value="N-glycanase_N"/>
    <property type="match status" value="1"/>
</dbReference>
<dbReference type="AlphaFoldDB" id="A0AAN5AKP1"/>
<reference evidence="3 4" key="1">
    <citation type="submission" date="2021-12" db="EMBL/GenBank/DDBJ databases">
        <title>Genome sequencing of bacteria with rrn-lacking chromosome and rrn-plasmid.</title>
        <authorList>
            <person name="Anda M."/>
            <person name="Iwasaki W."/>
        </authorList>
    </citation>
    <scope>NUCLEOTIDE SEQUENCE [LARGE SCALE GENOMIC DNA]</scope>
    <source>
        <strain evidence="3 4">NBRC 15940</strain>
    </source>
</reference>
<proteinExistence type="predicted"/>
<evidence type="ECO:0000259" key="2">
    <source>
        <dbReference type="SMART" id="SM01290"/>
    </source>
</evidence>
<organism evidence="3 4">
    <name type="scientific">Persicobacter diffluens</name>
    <dbReference type="NCBI Taxonomy" id="981"/>
    <lineage>
        <taxon>Bacteria</taxon>
        <taxon>Pseudomonadati</taxon>
        <taxon>Bacteroidota</taxon>
        <taxon>Cytophagia</taxon>
        <taxon>Cytophagales</taxon>
        <taxon>Persicobacteraceae</taxon>
        <taxon>Persicobacter</taxon>
    </lineage>
</organism>
<dbReference type="PROSITE" id="PS51257">
    <property type="entry name" value="PROKAR_LIPOPROTEIN"/>
    <property type="match status" value="1"/>
</dbReference>
<dbReference type="SUPFAM" id="SSF49742">
    <property type="entry name" value="PHM/PNGase F"/>
    <property type="match status" value="1"/>
</dbReference>
<accession>A0AAN5AKP1</accession>
<dbReference type="InterPro" id="IPR043022">
    <property type="entry name" value="PngaseF_N_sf"/>
</dbReference>
<dbReference type="SMART" id="SM01290">
    <property type="entry name" value="N-glycanase_N"/>
    <property type="match status" value="1"/>
</dbReference>
<dbReference type="InterPro" id="IPR014784">
    <property type="entry name" value="Cu2_ascorb_mOase-like_C"/>
</dbReference>
<dbReference type="Gene3D" id="2.60.120.230">
    <property type="match status" value="1"/>
</dbReference>
<dbReference type="Pfam" id="PF09113">
    <property type="entry name" value="N-glycanase_C"/>
    <property type="match status" value="1"/>
</dbReference>
<evidence type="ECO:0000256" key="1">
    <source>
        <dbReference type="ARBA" id="ARBA00023157"/>
    </source>
</evidence>
<gene>
    <name evidence="3" type="ORF">PEDI_36070</name>
</gene>
<dbReference type="InterPro" id="IPR015197">
    <property type="entry name" value="PngaseF_C"/>
</dbReference>
<dbReference type="InterPro" id="IPR008977">
    <property type="entry name" value="PHM/PNGase_F_dom_sf"/>
</dbReference>
<name>A0AAN5AKP1_9BACT</name>
<sequence length="411" mass="46637">MLLNRYFSVLYIFLFFLTQSCGPKEYPAVGNLSLKIFDQQSVCFNTELGDLKQEEGLLRLDNGRIVLKKVQLPAYQRKAKAQLKVTLQSNGDRWDKSGSLFMFPADQEVNLISIKEGKAVFPASAGISEDFPGLLPAKGYAPAMELMRFMTPFGVGYYSQDTVGRKPAYIDHWENEVVWEQDISDRLPALMGKEVYVGVWIDTWTPQGYQLSAELEIKEAYLANDVMPKTYAAPIFNSIAYFGPQQPFDYLSRQEAEFDFEVPAGLKNIKIHYIITGHGGHSGGDEFVPNPNKVYVDGELKWDWIPWRTDCAAFRRFNPSSGIWMEEVKEAQWLDWEKRQYVSGTIQERVASSDYSRSNWCPGSVVDPVGIYLGDLSAGKHQLKISLPESQPTKEGEHNHWLISAYLTGSF</sequence>
<dbReference type="Gene3D" id="2.60.120.1570">
    <property type="entry name" value="Peptide-N-glycosidase F, N-terminal domain"/>
    <property type="match status" value="1"/>
</dbReference>
<keyword evidence="1" id="KW-1015">Disulfide bond</keyword>
<feature type="domain" description="Peptide-N-glycosidase F N-terminal" evidence="2">
    <location>
        <begin position="33"/>
        <end position="217"/>
    </location>
</feature>
<evidence type="ECO:0000313" key="3">
    <source>
        <dbReference type="EMBL" id="GJM63055.1"/>
    </source>
</evidence>
<keyword evidence="4" id="KW-1185">Reference proteome</keyword>
<comment type="caution">
    <text evidence="3">The sequence shown here is derived from an EMBL/GenBank/DDBJ whole genome shotgun (WGS) entry which is preliminary data.</text>
</comment>
<dbReference type="Proteomes" id="UP001310022">
    <property type="component" value="Unassembled WGS sequence"/>
</dbReference>
<dbReference type="EMBL" id="BQKE01000002">
    <property type="protein sequence ID" value="GJM63055.1"/>
    <property type="molecule type" value="Genomic_DNA"/>
</dbReference>
<protein>
    <recommendedName>
        <fullName evidence="2">Peptide-N-glycosidase F N-terminal domain-containing protein</fullName>
    </recommendedName>
</protein>
<dbReference type="GO" id="GO:0016715">
    <property type="term" value="F:oxidoreductase activity, acting on paired donors, with incorporation or reduction of molecular oxygen, reduced ascorbate as one donor, and incorporation of one atom of oxygen"/>
    <property type="evidence" value="ECO:0007669"/>
    <property type="project" value="InterPro"/>
</dbReference>
<evidence type="ECO:0000313" key="4">
    <source>
        <dbReference type="Proteomes" id="UP001310022"/>
    </source>
</evidence>